<reference evidence="13 14" key="1">
    <citation type="submission" date="2015-09" db="EMBL/GenBank/DDBJ databases">
        <title>Trachymyrmex cornetzi WGS genome.</title>
        <authorList>
            <person name="Nygaard S."/>
            <person name="Hu H."/>
            <person name="Boomsma J."/>
            <person name="Zhang G."/>
        </authorList>
    </citation>
    <scope>NUCLEOTIDE SEQUENCE [LARGE SCALE GENOMIC DNA]</scope>
    <source>
        <strain evidence="13">Tcor2-1</strain>
        <tissue evidence="13">Whole body</tissue>
    </source>
</reference>
<sequence length="463" mass="52883">MISIIVTALLGNALVIASVRRHRKLRVPTNRYVVSLAMADLLVAICAMTFNASVELSGGKWLLGSIMCDVWNSMDVYFSTASILHLCCISVDRYYAIVRPLEYPAIMRTVTVTAMLSSAWTLPALISFIPIFMGWARRNFHDNPTSFMQLKMLRLLQSQICMFVVNLPYAVISSCVSFWIPGVVMIIMYCKIYKEAVRQRAALSRASSSTVLNNVHVRRSSGGSRHHSRTSHQLLLHPSDASDYGRPPSYRASAAELNIENELSYLSSLKISPLCFSRSLFLSLSLLLSFSKHNTVWLLRERIMRTVPSKHSMEIYIVCRVSLWRQLDMQHLYQSHLLANHVPNNRRDREEETTRFSTSIRQQTKSWRAEHKAARTLGIIMGAFLLCWLPFFLWYLITSLCGEACYCPDTVVSVLFWIGYFNSALNPLIYAYFNRDFRDAFKDTLKSALPCCANCWKTPSQFV</sequence>
<evidence type="ECO:0000259" key="12">
    <source>
        <dbReference type="PROSITE" id="PS50262"/>
    </source>
</evidence>
<dbReference type="PANTHER" id="PTHR24248">
    <property type="entry name" value="ADRENERGIC RECEPTOR-RELATED G-PROTEIN COUPLED RECEPTOR"/>
    <property type="match status" value="1"/>
</dbReference>
<dbReference type="GO" id="GO:0004989">
    <property type="term" value="F:octopamine receptor activity"/>
    <property type="evidence" value="ECO:0007669"/>
    <property type="project" value="TreeGrafter"/>
</dbReference>
<protein>
    <submittedName>
        <fullName evidence="13">Octopamine receptor beta-3R</fullName>
    </submittedName>
</protein>
<evidence type="ECO:0000313" key="13">
    <source>
        <dbReference type="EMBL" id="KYN29911.1"/>
    </source>
</evidence>
<keyword evidence="3" id="KW-1003">Cell membrane</keyword>
<keyword evidence="5 11" id="KW-1133">Transmembrane helix</keyword>
<proteinExistence type="inferred from homology"/>
<feature type="transmembrane region" description="Helical" evidence="11">
    <location>
        <begin position="373"/>
        <end position="394"/>
    </location>
</feature>
<dbReference type="STRING" id="471704.A0A151JRZ1"/>
<dbReference type="PROSITE" id="PS00237">
    <property type="entry name" value="G_PROTEIN_RECEP_F1_1"/>
    <property type="match status" value="1"/>
</dbReference>
<dbReference type="PROSITE" id="PS50262">
    <property type="entry name" value="G_PROTEIN_RECEP_F1_2"/>
    <property type="match status" value="1"/>
</dbReference>
<evidence type="ECO:0000256" key="2">
    <source>
        <dbReference type="ARBA" id="ARBA00010663"/>
    </source>
</evidence>
<dbReference type="GO" id="GO:0071880">
    <property type="term" value="P:adenylate cyclase-activating adrenergic receptor signaling pathway"/>
    <property type="evidence" value="ECO:0007669"/>
    <property type="project" value="TreeGrafter"/>
</dbReference>
<dbReference type="SMART" id="SM01381">
    <property type="entry name" value="7TM_GPCR_Srsx"/>
    <property type="match status" value="1"/>
</dbReference>
<feature type="transmembrane region" description="Helical" evidence="11">
    <location>
        <begin position="115"/>
        <end position="136"/>
    </location>
</feature>
<dbReference type="Proteomes" id="UP000078492">
    <property type="component" value="Unassembled WGS sequence"/>
</dbReference>
<evidence type="ECO:0000256" key="10">
    <source>
        <dbReference type="RuleBase" id="RU000688"/>
    </source>
</evidence>
<dbReference type="AlphaFoldDB" id="A0A151JRZ1"/>
<keyword evidence="14" id="KW-1185">Reference proteome</keyword>
<dbReference type="GO" id="GO:0043410">
    <property type="term" value="P:positive regulation of MAPK cascade"/>
    <property type="evidence" value="ECO:0007669"/>
    <property type="project" value="TreeGrafter"/>
</dbReference>
<feature type="transmembrane region" description="Helical" evidence="11">
    <location>
        <begin position="171"/>
        <end position="190"/>
    </location>
</feature>
<comment type="similarity">
    <text evidence="2 10">Belongs to the G-protein coupled receptor 1 family.</text>
</comment>
<keyword evidence="4 10" id="KW-0812">Transmembrane</keyword>
<dbReference type="EMBL" id="KQ978607">
    <property type="protein sequence ID" value="KYN29911.1"/>
    <property type="molecule type" value="Genomic_DNA"/>
</dbReference>
<accession>A0A151JRZ1</accession>
<keyword evidence="6 10" id="KW-0297">G-protein coupled receptor</keyword>
<dbReference type="PANTHER" id="PTHR24248:SF66">
    <property type="entry name" value="OCTOPAMINE RECEPTOR BETA-3R"/>
    <property type="match status" value="1"/>
</dbReference>
<keyword evidence="7 11" id="KW-0472">Membrane</keyword>
<dbReference type="GO" id="GO:0005886">
    <property type="term" value="C:plasma membrane"/>
    <property type="evidence" value="ECO:0007669"/>
    <property type="project" value="UniProtKB-SubCell"/>
</dbReference>
<feature type="transmembrane region" description="Helical" evidence="11">
    <location>
        <begin position="414"/>
        <end position="433"/>
    </location>
</feature>
<keyword evidence="8 10" id="KW-0675">Receptor</keyword>
<feature type="transmembrane region" description="Helical" evidence="11">
    <location>
        <begin position="75"/>
        <end position="95"/>
    </location>
</feature>
<gene>
    <name evidence="13" type="ORF">ALC57_00658</name>
</gene>
<evidence type="ECO:0000256" key="9">
    <source>
        <dbReference type="ARBA" id="ARBA00023224"/>
    </source>
</evidence>
<evidence type="ECO:0000256" key="11">
    <source>
        <dbReference type="SAM" id="Phobius"/>
    </source>
</evidence>
<comment type="subcellular location">
    <subcellularLocation>
        <location evidence="1">Cell membrane</location>
        <topology evidence="1">Multi-pass membrane protein</topology>
    </subcellularLocation>
</comment>
<dbReference type="InterPro" id="IPR000276">
    <property type="entry name" value="GPCR_Rhodpsn"/>
</dbReference>
<dbReference type="PRINTS" id="PR00237">
    <property type="entry name" value="GPCRRHODOPSN"/>
</dbReference>
<evidence type="ECO:0000313" key="14">
    <source>
        <dbReference type="Proteomes" id="UP000078492"/>
    </source>
</evidence>
<organism evidence="13 14">
    <name type="scientific">Trachymyrmex cornetzi</name>
    <dbReference type="NCBI Taxonomy" id="471704"/>
    <lineage>
        <taxon>Eukaryota</taxon>
        <taxon>Metazoa</taxon>
        <taxon>Ecdysozoa</taxon>
        <taxon>Arthropoda</taxon>
        <taxon>Hexapoda</taxon>
        <taxon>Insecta</taxon>
        <taxon>Pterygota</taxon>
        <taxon>Neoptera</taxon>
        <taxon>Endopterygota</taxon>
        <taxon>Hymenoptera</taxon>
        <taxon>Apocrita</taxon>
        <taxon>Aculeata</taxon>
        <taxon>Formicoidea</taxon>
        <taxon>Formicidae</taxon>
        <taxon>Myrmicinae</taxon>
        <taxon>Trachymyrmex</taxon>
    </lineage>
</organism>
<evidence type="ECO:0000256" key="5">
    <source>
        <dbReference type="ARBA" id="ARBA00022989"/>
    </source>
</evidence>
<dbReference type="Gene3D" id="1.20.1070.10">
    <property type="entry name" value="Rhodopsin 7-helix transmembrane proteins"/>
    <property type="match status" value="2"/>
</dbReference>
<dbReference type="Pfam" id="PF00001">
    <property type="entry name" value="7tm_1"/>
    <property type="match status" value="1"/>
</dbReference>
<evidence type="ECO:0000256" key="6">
    <source>
        <dbReference type="ARBA" id="ARBA00023040"/>
    </source>
</evidence>
<evidence type="ECO:0000256" key="3">
    <source>
        <dbReference type="ARBA" id="ARBA00022475"/>
    </source>
</evidence>
<evidence type="ECO:0000256" key="4">
    <source>
        <dbReference type="ARBA" id="ARBA00022692"/>
    </source>
</evidence>
<evidence type="ECO:0000256" key="8">
    <source>
        <dbReference type="ARBA" id="ARBA00023170"/>
    </source>
</evidence>
<dbReference type="SUPFAM" id="SSF81321">
    <property type="entry name" value="Family A G protein-coupled receptor-like"/>
    <property type="match status" value="1"/>
</dbReference>
<evidence type="ECO:0000256" key="7">
    <source>
        <dbReference type="ARBA" id="ARBA00023136"/>
    </source>
</evidence>
<feature type="transmembrane region" description="Helical" evidence="11">
    <location>
        <begin position="33"/>
        <end position="54"/>
    </location>
</feature>
<keyword evidence="9 10" id="KW-0807">Transducer</keyword>
<evidence type="ECO:0000256" key="1">
    <source>
        <dbReference type="ARBA" id="ARBA00004651"/>
    </source>
</evidence>
<feature type="domain" description="G-protein coupled receptors family 1 profile" evidence="12">
    <location>
        <begin position="11"/>
        <end position="430"/>
    </location>
</feature>
<name>A0A151JRZ1_9HYME</name>
<dbReference type="InterPro" id="IPR017452">
    <property type="entry name" value="GPCR_Rhodpsn_7TM"/>
</dbReference>